<dbReference type="AlphaFoldDB" id="A0A2M4AQP5"/>
<dbReference type="GO" id="GO:0006488">
    <property type="term" value="P:dolichol-linked oligosaccharide biosynthetic process"/>
    <property type="evidence" value="ECO:0007669"/>
    <property type="project" value="UniProtKB-UniRule"/>
</dbReference>
<comment type="function">
    <text evidence="9">Plays a key role in early steps of protein N-linked glycosylation by being involved in the conversion of polyprenol into dolichol. Acts as a polyprenal reductase that mediates the reduction of polyprenal into dolichal in a NADP-dependent mechanism. Dolichols are required for the synthesis of dolichol-linked monosaccharides and the oligosaccharide precursor used for N-glycosylation.</text>
</comment>
<evidence type="ECO:0000256" key="2">
    <source>
        <dbReference type="ARBA" id="ARBA00012522"/>
    </source>
</evidence>
<keyword evidence="9" id="KW-0256">Endoplasmic reticulum</keyword>
<keyword evidence="9" id="KW-0560">Oxidoreductase</keyword>
<keyword evidence="3 9" id="KW-0812">Transmembrane</keyword>
<organism evidence="11">
    <name type="scientific">Anopheles triannulatus</name>
    <dbReference type="NCBI Taxonomy" id="58253"/>
    <lineage>
        <taxon>Eukaryota</taxon>
        <taxon>Metazoa</taxon>
        <taxon>Ecdysozoa</taxon>
        <taxon>Arthropoda</taxon>
        <taxon>Hexapoda</taxon>
        <taxon>Insecta</taxon>
        <taxon>Pterygota</taxon>
        <taxon>Neoptera</taxon>
        <taxon>Endopterygota</taxon>
        <taxon>Diptera</taxon>
        <taxon>Nematocera</taxon>
        <taxon>Culicoidea</taxon>
        <taxon>Culicidae</taxon>
        <taxon>Anophelinae</taxon>
        <taxon>Anopheles</taxon>
    </lineage>
</organism>
<sequence length="319" mass="36822">MVPTWPVDLRSINLINFLFVNLILTVVVLGGLLATIEKHLPTAIRQTFRYGKHALKGTPPDRLVSLLEVPKAWFKHFYVFAALWSLAGFGYMLQAYLTGRSAPDYVINFLDTMATNRRPVRTTPTETMVAMTLITMQCLRRFYETWFVQVFSSKLKINLSAYLVGYIHYFGTVVAILSQAEGFTRAGPVAPRPTNAYRFEPSLALAVAIGLFFYAWLHQYRANVILANLRKDRTGRVVNQKHSLPTGDYFEVVSSPHMFFEIVMYVVLFGVLHRNTSMVYVLLWVLSNQLMNSWLTHQWYIEQFPDYPKQRRALIPYVF</sequence>
<dbReference type="Pfam" id="PF02544">
    <property type="entry name" value="Steroid_dh"/>
    <property type="match status" value="1"/>
</dbReference>
<evidence type="ECO:0000256" key="3">
    <source>
        <dbReference type="ARBA" id="ARBA00022692"/>
    </source>
</evidence>
<evidence type="ECO:0000256" key="7">
    <source>
        <dbReference type="ARBA" id="ARBA00047186"/>
    </source>
</evidence>
<comment type="pathway">
    <text evidence="9">Protein modification; protein glycosylation.</text>
</comment>
<feature type="transmembrane region" description="Helical" evidence="9">
    <location>
        <begin position="12"/>
        <end position="36"/>
    </location>
</feature>
<proteinExistence type="inferred from homology"/>
<dbReference type="InterPro" id="IPR001104">
    <property type="entry name" value="3-oxo-5_a-steroid_4-DH_C"/>
</dbReference>
<feature type="transmembrane region" description="Helical" evidence="9">
    <location>
        <begin position="159"/>
        <end position="178"/>
    </location>
</feature>
<evidence type="ECO:0000259" key="10">
    <source>
        <dbReference type="Pfam" id="PF02544"/>
    </source>
</evidence>
<dbReference type="PANTHER" id="PTHR14624">
    <property type="entry name" value="DFG10 PROTEIN"/>
    <property type="match status" value="1"/>
</dbReference>
<protein>
    <recommendedName>
        <fullName evidence="7 9">Polyprenal reductase</fullName>
        <ecNumber evidence="2 9">1.3.1.94</ecNumber>
    </recommendedName>
</protein>
<evidence type="ECO:0000256" key="9">
    <source>
        <dbReference type="RuleBase" id="RU367081"/>
    </source>
</evidence>
<keyword evidence="4 9" id="KW-1133">Transmembrane helix</keyword>
<reference evidence="11" key="1">
    <citation type="submission" date="2018-01" db="EMBL/GenBank/DDBJ databases">
        <title>An insight into the sialome of Amazonian anophelines.</title>
        <authorList>
            <person name="Ribeiro J.M."/>
            <person name="Scarpassa V."/>
            <person name="Calvo E."/>
        </authorList>
    </citation>
    <scope>NUCLEOTIDE SEQUENCE</scope>
    <source>
        <tissue evidence="11">Salivary glands</tissue>
    </source>
</reference>
<dbReference type="GO" id="GO:0003865">
    <property type="term" value="F:3-oxo-5-alpha-steroid 4-dehydrogenase activity"/>
    <property type="evidence" value="ECO:0007669"/>
    <property type="project" value="TreeGrafter"/>
</dbReference>
<keyword evidence="5 9" id="KW-0472">Membrane</keyword>
<evidence type="ECO:0000313" key="11">
    <source>
        <dbReference type="EMBL" id="MBW43101.1"/>
    </source>
</evidence>
<feature type="domain" description="3-oxo-5-alpha-steroid 4-dehydrogenase C-terminal" evidence="10">
    <location>
        <begin position="202"/>
        <end position="319"/>
    </location>
</feature>
<dbReference type="GO" id="GO:0016095">
    <property type="term" value="P:polyprenol catabolic process"/>
    <property type="evidence" value="ECO:0007669"/>
    <property type="project" value="UniProtKB-UniRule"/>
</dbReference>
<evidence type="ECO:0000256" key="8">
    <source>
        <dbReference type="ARBA" id="ARBA00049427"/>
    </source>
</evidence>
<comment type="catalytic activity">
    <reaction evidence="8 9">
        <text>a di-trans,poly-cis-dolichal + NADP(+) = a di-trans,poly-cis-polyprenal + NADPH + H(+)</text>
        <dbReference type="Rhea" id="RHEA:80727"/>
        <dbReference type="Rhea" id="RHEA-COMP:19536"/>
        <dbReference type="Rhea" id="RHEA-COMP:19537"/>
        <dbReference type="ChEBI" id="CHEBI:15378"/>
        <dbReference type="ChEBI" id="CHEBI:57783"/>
        <dbReference type="ChEBI" id="CHEBI:58349"/>
        <dbReference type="ChEBI" id="CHEBI:231623"/>
        <dbReference type="ChEBI" id="CHEBI:231637"/>
        <dbReference type="EC" id="1.3.1.94"/>
    </reaction>
    <physiologicalReaction direction="right-to-left" evidence="8 9">
        <dbReference type="Rhea" id="RHEA:80729"/>
    </physiologicalReaction>
</comment>
<dbReference type="EC" id="1.3.1.94" evidence="2 9"/>
<dbReference type="GO" id="GO:0160198">
    <property type="term" value="F:polyprenal reductase activity"/>
    <property type="evidence" value="ECO:0007669"/>
    <property type="project" value="UniProtKB-EC"/>
</dbReference>
<dbReference type="EMBL" id="GGFK01009780">
    <property type="protein sequence ID" value="MBW43101.1"/>
    <property type="molecule type" value="Transcribed_RNA"/>
</dbReference>
<dbReference type="PANTHER" id="PTHR14624:SF0">
    <property type="entry name" value="POLYPRENOL REDUCTASE"/>
    <property type="match status" value="1"/>
</dbReference>
<comment type="subcellular location">
    <subcellularLocation>
        <location evidence="1">Endomembrane system</location>
        <topology evidence="1">Multi-pass membrane protein</topology>
    </subcellularLocation>
    <subcellularLocation>
        <location evidence="9">Endoplasmic reticulum membrane</location>
    </subcellularLocation>
</comment>
<feature type="transmembrane region" description="Helical" evidence="9">
    <location>
        <begin position="262"/>
        <end position="286"/>
    </location>
</feature>
<keyword evidence="9" id="KW-0521">NADP</keyword>
<dbReference type="GO" id="GO:0005789">
    <property type="term" value="C:endoplasmic reticulum membrane"/>
    <property type="evidence" value="ECO:0007669"/>
    <property type="project" value="UniProtKB-SubCell"/>
</dbReference>
<comment type="similarity">
    <text evidence="6 9">Belongs to the steroid 5-alpha reductase family. Polyprenal reductase subfamily.</text>
</comment>
<dbReference type="PROSITE" id="PS50244">
    <property type="entry name" value="S5A_REDUCTASE"/>
    <property type="match status" value="1"/>
</dbReference>
<name>A0A2M4AQP5_9DIPT</name>
<evidence type="ECO:0000256" key="4">
    <source>
        <dbReference type="ARBA" id="ARBA00022989"/>
    </source>
</evidence>
<dbReference type="InterPro" id="IPR039698">
    <property type="entry name" value="Dfg10/SRD5A3"/>
</dbReference>
<dbReference type="GO" id="GO:0102389">
    <property type="term" value="F:polyprenol reductase activity"/>
    <property type="evidence" value="ECO:0007669"/>
    <property type="project" value="UniProtKB-UniRule"/>
</dbReference>
<feature type="transmembrane region" description="Helical" evidence="9">
    <location>
        <begin position="199"/>
        <end position="217"/>
    </location>
</feature>
<accession>A0A2M4AQP5</accession>
<evidence type="ECO:0000256" key="5">
    <source>
        <dbReference type="ARBA" id="ARBA00023136"/>
    </source>
</evidence>
<feature type="transmembrane region" description="Helical" evidence="9">
    <location>
        <begin position="77"/>
        <end position="97"/>
    </location>
</feature>
<evidence type="ECO:0000256" key="1">
    <source>
        <dbReference type="ARBA" id="ARBA00004127"/>
    </source>
</evidence>
<dbReference type="UniPathway" id="UPA00378"/>
<evidence type="ECO:0000256" key="6">
    <source>
        <dbReference type="ARBA" id="ARBA00046320"/>
    </source>
</evidence>